<protein>
    <submittedName>
        <fullName evidence="1">Uncharacterized protein</fullName>
    </submittedName>
</protein>
<name>A0A6G8MXV7_9VIRU</name>
<evidence type="ECO:0000313" key="2">
    <source>
        <dbReference type="Proteomes" id="UP001224087"/>
    </source>
</evidence>
<accession>A0A6G8MXV7</accession>
<dbReference type="EMBL" id="MN873693">
    <property type="protein sequence ID" value="QIN54381.1"/>
    <property type="molecule type" value="Genomic_DNA"/>
</dbReference>
<sequence length="138" mass="16281">MKDLAKINNVCCLFRKCFLDRGGYFAVDRITSEKYFSYLLVHDRLEDFNTHLQKGFLEIDEVNLLDKNKNEIMICAHDFWVDRPRENKDPSRVGLFVIASGVEIITCRFCMSDRYVMEENTETMVSIIRNLLKKSREV</sequence>
<organism evidence="1 2">
    <name type="scientific">Cedratvirus kamchatka</name>
    <dbReference type="NCBI Taxonomy" id="2716914"/>
    <lineage>
        <taxon>Viruses</taxon>
        <taxon>Pithoviruses</taxon>
        <taxon>Orthocedratvirinae</taxon>
        <taxon>Alphacedratvirus</taxon>
        <taxon>Alphacedratvirus rossiense</taxon>
    </lineage>
</organism>
<reference evidence="1" key="1">
    <citation type="submission" date="2019-12" db="EMBL/GenBank/DDBJ databases">
        <title>The DNA Methylation Landscape of Giant Viruses.</title>
        <authorList>
            <person name="Jeudy S."/>
            <person name="Rigou S."/>
            <person name="Alempic J.-M."/>
            <person name="Claverie J.-M."/>
            <person name="Abergel C."/>
            <person name="Legendre M."/>
        </authorList>
    </citation>
    <scope>NUCLEOTIDE SEQUENCE</scope>
    <source>
        <strain evidence="1">P4</strain>
    </source>
</reference>
<gene>
    <name evidence="1" type="primary">ck256</name>
</gene>
<keyword evidence="2" id="KW-1185">Reference proteome</keyword>
<dbReference type="Proteomes" id="UP001224087">
    <property type="component" value="Segment"/>
</dbReference>
<proteinExistence type="predicted"/>
<evidence type="ECO:0000313" key="1">
    <source>
        <dbReference type="EMBL" id="QIN54381.1"/>
    </source>
</evidence>